<feature type="compositionally biased region" description="Pro residues" evidence="1">
    <location>
        <begin position="174"/>
        <end position="183"/>
    </location>
</feature>
<keyword evidence="2" id="KW-0472">Membrane</keyword>
<sequence>MGGACLARRQAAAMPGDDKNNDDFTYDDDTIIPFWYTSTGHIVRWVIFLCILALFLAYVLGGYIHAKKRMRKGLPPLAYHRWLVPRHELARVDPRYALPPQHPMYAAAAANNNTNSNYHYRPGYQDQYDPSYGMQASTMPPPPPMYDPSAPRPPMYEAPQGATKMAPSQEYEAPPGPPPPPPAVATTGEESAQPVRRDDTGSTNPFRA</sequence>
<accession>A0A423VPB0</accession>
<dbReference type="InParanoid" id="A0A423VPB0"/>
<feature type="compositionally biased region" description="Pro residues" evidence="1">
    <location>
        <begin position="139"/>
        <end position="156"/>
    </location>
</feature>
<evidence type="ECO:0000313" key="4">
    <source>
        <dbReference type="Proteomes" id="UP000285146"/>
    </source>
</evidence>
<dbReference type="OrthoDB" id="5400539at2759"/>
<evidence type="ECO:0000256" key="1">
    <source>
        <dbReference type="SAM" id="MobiDB-lite"/>
    </source>
</evidence>
<keyword evidence="4" id="KW-1185">Reference proteome</keyword>
<comment type="caution">
    <text evidence="3">The sequence shown here is derived from an EMBL/GenBank/DDBJ whole genome shotgun (WGS) entry which is preliminary data.</text>
</comment>
<reference evidence="3 4" key="1">
    <citation type="submission" date="2015-09" db="EMBL/GenBank/DDBJ databases">
        <title>Host preference determinants of Valsa canker pathogens revealed by comparative genomics.</title>
        <authorList>
            <person name="Yin Z."/>
            <person name="Huang L."/>
        </authorList>
    </citation>
    <scope>NUCLEOTIDE SEQUENCE [LARGE SCALE GENOMIC DNA]</scope>
    <source>
        <strain evidence="3 4">SXYLt</strain>
    </source>
</reference>
<dbReference type="EMBL" id="LKEB01000083">
    <property type="protein sequence ID" value="ROV92841.1"/>
    <property type="molecule type" value="Genomic_DNA"/>
</dbReference>
<dbReference type="AlphaFoldDB" id="A0A423VPB0"/>
<feature type="transmembrane region" description="Helical" evidence="2">
    <location>
        <begin position="42"/>
        <end position="64"/>
    </location>
</feature>
<dbReference type="Pfam" id="PF12273">
    <property type="entry name" value="RCR"/>
    <property type="match status" value="1"/>
</dbReference>
<evidence type="ECO:0000313" key="3">
    <source>
        <dbReference type="EMBL" id="ROV92841.1"/>
    </source>
</evidence>
<protein>
    <recommendedName>
        <fullName evidence="5">Ubiquitin-protein ligase sel1</fullName>
    </recommendedName>
</protein>
<evidence type="ECO:0008006" key="5">
    <source>
        <dbReference type="Google" id="ProtNLM"/>
    </source>
</evidence>
<name>A0A423VPB0_9PEZI</name>
<keyword evidence="2" id="KW-1133">Transmembrane helix</keyword>
<dbReference type="Proteomes" id="UP000285146">
    <property type="component" value="Unassembled WGS sequence"/>
</dbReference>
<proteinExistence type="predicted"/>
<keyword evidence="2" id="KW-0812">Transmembrane</keyword>
<evidence type="ECO:0000256" key="2">
    <source>
        <dbReference type="SAM" id="Phobius"/>
    </source>
</evidence>
<organism evidence="3 4">
    <name type="scientific">Cytospora leucostoma</name>
    <dbReference type="NCBI Taxonomy" id="1230097"/>
    <lineage>
        <taxon>Eukaryota</taxon>
        <taxon>Fungi</taxon>
        <taxon>Dikarya</taxon>
        <taxon>Ascomycota</taxon>
        <taxon>Pezizomycotina</taxon>
        <taxon>Sordariomycetes</taxon>
        <taxon>Sordariomycetidae</taxon>
        <taxon>Diaporthales</taxon>
        <taxon>Cytosporaceae</taxon>
        <taxon>Cytospora</taxon>
    </lineage>
</organism>
<dbReference type="InterPro" id="IPR020999">
    <property type="entry name" value="Chitin_synth_reg_RCR"/>
</dbReference>
<feature type="region of interest" description="Disordered" evidence="1">
    <location>
        <begin position="129"/>
        <end position="208"/>
    </location>
</feature>
<gene>
    <name evidence="3" type="ORF">VPNG_09088</name>
</gene>